<dbReference type="GO" id="GO:0006397">
    <property type="term" value="P:mRNA processing"/>
    <property type="evidence" value="ECO:0007669"/>
    <property type="project" value="InterPro"/>
</dbReference>
<evidence type="ECO:0000313" key="3">
    <source>
        <dbReference type="EMBL" id="PVU94086.1"/>
    </source>
</evidence>
<dbReference type="GO" id="GO:0003723">
    <property type="term" value="F:RNA binding"/>
    <property type="evidence" value="ECO:0007669"/>
    <property type="project" value="TreeGrafter"/>
</dbReference>
<evidence type="ECO:0000313" key="4">
    <source>
        <dbReference type="Proteomes" id="UP000245383"/>
    </source>
</evidence>
<dbReference type="PANTHER" id="PTHR13384:SF19">
    <property type="entry name" value="G PATCH DOMAIN-CONTAINING PROTEIN 1"/>
    <property type="match status" value="1"/>
</dbReference>
<organism evidence="3 4">
    <name type="scientific">Smittium simulii</name>
    <dbReference type="NCBI Taxonomy" id="133385"/>
    <lineage>
        <taxon>Eukaryota</taxon>
        <taxon>Fungi</taxon>
        <taxon>Fungi incertae sedis</taxon>
        <taxon>Zoopagomycota</taxon>
        <taxon>Kickxellomycotina</taxon>
        <taxon>Harpellomycetes</taxon>
        <taxon>Harpellales</taxon>
        <taxon>Legeriomycetaceae</taxon>
        <taxon>Smittium</taxon>
    </lineage>
</organism>
<dbReference type="EMBL" id="MBFR01000101">
    <property type="protein sequence ID" value="PVU94086.1"/>
    <property type="molecule type" value="Genomic_DNA"/>
</dbReference>
<dbReference type="Pfam" id="PF07713">
    <property type="entry name" value="DUF1604"/>
    <property type="match status" value="1"/>
</dbReference>
<dbReference type="OrthoDB" id="20507at2759"/>
<gene>
    <name evidence="3" type="ORF">BB561_002802</name>
</gene>
<dbReference type="Proteomes" id="UP000245383">
    <property type="component" value="Unassembled WGS sequence"/>
</dbReference>
<dbReference type="InterPro" id="IPR011666">
    <property type="entry name" value="DUF1604"/>
</dbReference>
<accession>A0A2T9YP24</accession>
<feature type="compositionally biased region" description="Polar residues" evidence="1">
    <location>
        <begin position="622"/>
        <end position="645"/>
    </location>
</feature>
<evidence type="ECO:0000259" key="2">
    <source>
        <dbReference type="Pfam" id="PF07713"/>
    </source>
</evidence>
<keyword evidence="4" id="KW-1185">Reference proteome</keyword>
<dbReference type="GO" id="GO:0005634">
    <property type="term" value="C:nucleus"/>
    <property type="evidence" value="ECO:0007669"/>
    <property type="project" value="TreeGrafter"/>
</dbReference>
<dbReference type="STRING" id="133385.A0A2T9YP24"/>
<dbReference type="AlphaFoldDB" id="A0A2T9YP24"/>
<evidence type="ECO:0000256" key="1">
    <source>
        <dbReference type="SAM" id="MobiDB-lite"/>
    </source>
</evidence>
<dbReference type="PANTHER" id="PTHR13384">
    <property type="entry name" value="G PATCH DOMAIN-CONTAINING PROTEIN 1"/>
    <property type="match status" value="1"/>
</dbReference>
<name>A0A2T9YP24_9FUNG</name>
<protein>
    <recommendedName>
        <fullName evidence="2">G patch domain-containing protein</fullName>
    </recommendedName>
</protein>
<proteinExistence type="predicted"/>
<sequence>MNAKRSRPNQSAFSDDSDDDYFVLYGLGFDSEANKNSHKPTHKQIAVDENGSKRFHGAFTGGFSAGYNNTVGSKEGWAPTTFVSSRSNRAKYSSQKIEDFMDTEDHIEMNSSKKIVPINQIDTLSISYQLKQNSRYSKTKDENALNLKDNSSFEKMLLETLGFTFKNYCDDFENLADSDFWVTNNNCLGYNNETFKKIGYNNLEAIFNNFSSGNSTIKDPKTENISEISKSEDPNPTKLKKKLKKNSAKIKISKLKDAVILTKDHFLSTAAINIKNNSISIEKLYSITPDKYIQKLYCLDGKPSLDGFIIIENITNNNIMFSECVLNASNDQSVPKDFNKKHNWDSLAINGSSLVNNMPGFQPSSNNNNTNFSIYDSSKACDSTPSLNNSDQNNQVSDISSILSGLTKDDAQNALKGFIPFSSSVTKQELYKKFLNHIIENKPMDNLHDQLGCPKTFLEEFYKAAKVFKPLSSTMSKRFIISSDKTSYIENEKRYNEAPELYEATKTSSDEQAAKVGMFGSLTRTVTSWTPSAILCRRMNIANPFINKPMQDSHLTSAKIQTKNYNNSFIKSDFNESSGKKSEYNTQSIINHSSNKALNTAEKTKEANNNTYSQHDSKHLLQESNLGNQKTFDTPVNSEKNSSMGESLFTAIFGDSDDDSE</sequence>
<reference evidence="3 4" key="1">
    <citation type="journal article" date="2018" name="MBio">
        <title>Comparative Genomics Reveals the Core Gene Toolbox for the Fungus-Insect Symbiosis.</title>
        <authorList>
            <person name="Wang Y."/>
            <person name="Stata M."/>
            <person name="Wang W."/>
            <person name="Stajich J.E."/>
            <person name="White M.M."/>
            <person name="Moncalvo J.M."/>
        </authorList>
    </citation>
    <scope>NUCLEOTIDE SEQUENCE [LARGE SCALE GENOMIC DNA]</scope>
    <source>
        <strain evidence="3 4">SWE-8-4</strain>
    </source>
</reference>
<feature type="domain" description="G patch" evidence="2">
    <location>
        <begin position="39"/>
        <end position="115"/>
    </location>
</feature>
<comment type="caution">
    <text evidence="3">The sequence shown here is derived from an EMBL/GenBank/DDBJ whole genome shotgun (WGS) entry which is preliminary data.</text>
</comment>
<feature type="region of interest" description="Disordered" evidence="1">
    <location>
        <begin position="620"/>
        <end position="661"/>
    </location>
</feature>